<feature type="compositionally biased region" description="Polar residues" evidence="1">
    <location>
        <begin position="121"/>
        <end position="149"/>
    </location>
</feature>
<dbReference type="Proteomes" id="UP000218231">
    <property type="component" value="Unassembled WGS sequence"/>
</dbReference>
<accession>A0A2A2M2N0</accession>
<comment type="caution">
    <text evidence="2">The sequence shown here is derived from an EMBL/GenBank/DDBJ whole genome shotgun (WGS) entry which is preliminary data.</text>
</comment>
<keyword evidence="3" id="KW-1185">Reference proteome</keyword>
<dbReference type="AlphaFoldDB" id="A0A2A2M2N0"/>
<evidence type="ECO:0000256" key="1">
    <source>
        <dbReference type="SAM" id="MobiDB-lite"/>
    </source>
</evidence>
<evidence type="ECO:0000313" key="3">
    <source>
        <dbReference type="Proteomes" id="UP000218231"/>
    </source>
</evidence>
<feature type="compositionally biased region" description="Pro residues" evidence="1">
    <location>
        <begin position="155"/>
        <end position="164"/>
    </location>
</feature>
<reference evidence="2 3" key="1">
    <citation type="journal article" date="2017" name="Curr. Biol.">
        <title>Genome architecture and evolution of a unichromosomal asexual nematode.</title>
        <authorList>
            <person name="Fradin H."/>
            <person name="Zegar C."/>
            <person name="Gutwein M."/>
            <person name="Lucas J."/>
            <person name="Kovtun M."/>
            <person name="Corcoran D."/>
            <person name="Baugh L.R."/>
            <person name="Kiontke K."/>
            <person name="Gunsalus K."/>
            <person name="Fitch D.H."/>
            <person name="Piano F."/>
        </authorList>
    </citation>
    <scope>NUCLEOTIDE SEQUENCE [LARGE SCALE GENOMIC DNA]</scope>
    <source>
        <strain evidence="2">PF1309</strain>
    </source>
</reference>
<feature type="region of interest" description="Disordered" evidence="1">
    <location>
        <begin position="1"/>
        <end position="43"/>
    </location>
</feature>
<sequence>MAGKGAKNRGFGQGALLTARQPPRRQPQPGRPPPTAGLAMTAPRPMRLSAITALLLSLGLANVFAGSLDDVSQPPPTDPSAFSDPAADPLAQAAALETLKSMPEANEGSLELTDGVYGTRATVTSNNALPPAQQTSRNYPTNGKPSPLNSTRPLRPTPSPSRPP</sequence>
<feature type="compositionally biased region" description="Pro residues" evidence="1">
    <location>
        <begin position="24"/>
        <end position="35"/>
    </location>
</feature>
<dbReference type="EMBL" id="LIAE01006068">
    <property type="protein sequence ID" value="PAV92706.1"/>
    <property type="molecule type" value="Genomic_DNA"/>
</dbReference>
<feature type="region of interest" description="Disordered" evidence="1">
    <location>
        <begin position="67"/>
        <end position="164"/>
    </location>
</feature>
<name>A0A2A2M2N0_9BILA</name>
<proteinExistence type="predicted"/>
<feature type="compositionally biased region" description="Low complexity" evidence="1">
    <location>
        <begin position="84"/>
        <end position="96"/>
    </location>
</feature>
<gene>
    <name evidence="2" type="ORF">WR25_16553</name>
</gene>
<organism evidence="2 3">
    <name type="scientific">Diploscapter pachys</name>
    <dbReference type="NCBI Taxonomy" id="2018661"/>
    <lineage>
        <taxon>Eukaryota</taxon>
        <taxon>Metazoa</taxon>
        <taxon>Ecdysozoa</taxon>
        <taxon>Nematoda</taxon>
        <taxon>Chromadorea</taxon>
        <taxon>Rhabditida</taxon>
        <taxon>Rhabditina</taxon>
        <taxon>Rhabditomorpha</taxon>
        <taxon>Rhabditoidea</taxon>
        <taxon>Rhabditidae</taxon>
        <taxon>Diploscapter</taxon>
    </lineage>
</organism>
<evidence type="ECO:0000313" key="2">
    <source>
        <dbReference type="EMBL" id="PAV92706.1"/>
    </source>
</evidence>
<protein>
    <submittedName>
        <fullName evidence="2">Uncharacterized protein</fullName>
    </submittedName>
</protein>